<dbReference type="Proteomes" id="UP000198287">
    <property type="component" value="Unassembled WGS sequence"/>
</dbReference>
<keyword evidence="3" id="KW-1185">Reference proteome</keyword>
<comment type="caution">
    <text evidence="2">The sequence shown here is derived from an EMBL/GenBank/DDBJ whole genome shotgun (WGS) entry which is preliminary data.</text>
</comment>
<proteinExistence type="predicted"/>
<keyword evidence="1" id="KW-0175">Coiled coil</keyword>
<dbReference type="AlphaFoldDB" id="A0A226EQY5"/>
<feature type="coiled-coil region" evidence="1">
    <location>
        <begin position="96"/>
        <end position="151"/>
    </location>
</feature>
<name>A0A226EQY5_FOLCA</name>
<protein>
    <submittedName>
        <fullName evidence="2">Uncharacterized protein</fullName>
    </submittedName>
</protein>
<reference evidence="2 3" key="1">
    <citation type="submission" date="2015-12" db="EMBL/GenBank/DDBJ databases">
        <title>The genome of Folsomia candida.</title>
        <authorList>
            <person name="Faddeeva A."/>
            <person name="Derks M.F."/>
            <person name="Anvar Y."/>
            <person name="Smit S."/>
            <person name="Van Straalen N."/>
            <person name="Roelofs D."/>
        </authorList>
    </citation>
    <scope>NUCLEOTIDE SEQUENCE [LARGE SCALE GENOMIC DNA]</scope>
    <source>
        <strain evidence="2 3">VU population</strain>
        <tissue evidence="2">Whole body</tissue>
    </source>
</reference>
<organism evidence="2 3">
    <name type="scientific">Folsomia candida</name>
    <name type="common">Springtail</name>
    <dbReference type="NCBI Taxonomy" id="158441"/>
    <lineage>
        <taxon>Eukaryota</taxon>
        <taxon>Metazoa</taxon>
        <taxon>Ecdysozoa</taxon>
        <taxon>Arthropoda</taxon>
        <taxon>Hexapoda</taxon>
        <taxon>Collembola</taxon>
        <taxon>Entomobryomorpha</taxon>
        <taxon>Isotomoidea</taxon>
        <taxon>Isotomidae</taxon>
        <taxon>Proisotominae</taxon>
        <taxon>Folsomia</taxon>
    </lineage>
</organism>
<evidence type="ECO:0000313" key="2">
    <source>
        <dbReference type="EMBL" id="OXA60043.1"/>
    </source>
</evidence>
<evidence type="ECO:0000256" key="1">
    <source>
        <dbReference type="SAM" id="Coils"/>
    </source>
</evidence>
<gene>
    <name evidence="2" type="ORF">Fcan01_04255</name>
</gene>
<sequence>MEAVGHNSSKLLKGGEELVSLIARVHKISHEPITEERFSDLQQKVKNVTESMLWKDLDPVLQNLKVNSEPSKALLAEVEEAMAKIEATPSRQSVIIQKNLEQLEDIIADKENLRKTLQAEVDLHRNNLEKLNGYEERLRTLDKELTSFKIRYNETSLELKKLDPSTLKVKCLMPLIEKALAQAKEDETALSLLRKEILSQPDARKEELYNKLRAISLKSIQNSKSPKYNGADEEFFS</sequence>
<dbReference type="EMBL" id="LNIX01000002">
    <property type="protein sequence ID" value="OXA60043.1"/>
    <property type="molecule type" value="Genomic_DNA"/>
</dbReference>
<evidence type="ECO:0000313" key="3">
    <source>
        <dbReference type="Proteomes" id="UP000198287"/>
    </source>
</evidence>
<accession>A0A226EQY5</accession>